<organism evidence="1 2">
    <name type="scientific">Caenorhabditis auriculariae</name>
    <dbReference type="NCBI Taxonomy" id="2777116"/>
    <lineage>
        <taxon>Eukaryota</taxon>
        <taxon>Metazoa</taxon>
        <taxon>Ecdysozoa</taxon>
        <taxon>Nematoda</taxon>
        <taxon>Chromadorea</taxon>
        <taxon>Rhabditida</taxon>
        <taxon>Rhabditina</taxon>
        <taxon>Rhabditomorpha</taxon>
        <taxon>Rhabditoidea</taxon>
        <taxon>Rhabditidae</taxon>
        <taxon>Peloderinae</taxon>
        <taxon>Caenorhabditis</taxon>
    </lineage>
</organism>
<gene>
    <name evidence="1" type="ORF">CAUJ_LOCUS1137</name>
</gene>
<sequence>MIHNHRRLQDAPSFVWVSLISVAPRLLSSLSGRLAIFPLLDAFETSKPNFYEIAKIPPVSLICKMLIGELITHLPAVPAADVVIHGNDKRAEAERRLTSARRTADCPHHS</sequence>
<keyword evidence="2" id="KW-1185">Reference proteome</keyword>
<dbReference type="EMBL" id="CAJGYM010000002">
    <property type="protein sequence ID" value="CAD6185218.1"/>
    <property type="molecule type" value="Genomic_DNA"/>
</dbReference>
<name>A0A8S1GR45_9PELO</name>
<comment type="caution">
    <text evidence="1">The sequence shown here is derived from an EMBL/GenBank/DDBJ whole genome shotgun (WGS) entry which is preliminary data.</text>
</comment>
<dbReference type="Proteomes" id="UP000835052">
    <property type="component" value="Unassembled WGS sequence"/>
</dbReference>
<evidence type="ECO:0000313" key="1">
    <source>
        <dbReference type="EMBL" id="CAD6185218.1"/>
    </source>
</evidence>
<dbReference type="AlphaFoldDB" id="A0A8S1GR45"/>
<protein>
    <submittedName>
        <fullName evidence="1">Uncharacterized protein</fullName>
    </submittedName>
</protein>
<reference evidence="1" key="1">
    <citation type="submission" date="2020-10" db="EMBL/GenBank/DDBJ databases">
        <authorList>
            <person name="Kikuchi T."/>
        </authorList>
    </citation>
    <scope>NUCLEOTIDE SEQUENCE</scope>
    <source>
        <strain evidence="1">NKZ352</strain>
    </source>
</reference>
<proteinExistence type="predicted"/>
<accession>A0A8S1GR45</accession>
<evidence type="ECO:0000313" key="2">
    <source>
        <dbReference type="Proteomes" id="UP000835052"/>
    </source>
</evidence>